<feature type="transmembrane region" description="Helical" evidence="2">
    <location>
        <begin position="97"/>
        <end position="119"/>
    </location>
</feature>
<evidence type="ECO:0000256" key="2">
    <source>
        <dbReference type="SAM" id="Phobius"/>
    </source>
</evidence>
<accession>A0A9N7VKJ0</accession>
<feature type="compositionally biased region" description="Polar residues" evidence="1">
    <location>
        <begin position="1"/>
        <end position="19"/>
    </location>
</feature>
<gene>
    <name evidence="3" type="ORF">PLEPLA_LOCUS39094</name>
</gene>
<keyword evidence="4" id="KW-1185">Reference proteome</keyword>
<dbReference type="AlphaFoldDB" id="A0A9N7VKJ0"/>
<reference evidence="3" key="1">
    <citation type="submission" date="2020-03" db="EMBL/GenBank/DDBJ databases">
        <authorList>
            <person name="Weist P."/>
        </authorList>
    </citation>
    <scope>NUCLEOTIDE SEQUENCE</scope>
</reference>
<evidence type="ECO:0000313" key="4">
    <source>
        <dbReference type="Proteomes" id="UP001153269"/>
    </source>
</evidence>
<protein>
    <submittedName>
        <fullName evidence="3">Uncharacterized protein</fullName>
    </submittedName>
</protein>
<keyword evidence="2" id="KW-0472">Membrane</keyword>
<organism evidence="3 4">
    <name type="scientific">Pleuronectes platessa</name>
    <name type="common">European plaice</name>
    <dbReference type="NCBI Taxonomy" id="8262"/>
    <lineage>
        <taxon>Eukaryota</taxon>
        <taxon>Metazoa</taxon>
        <taxon>Chordata</taxon>
        <taxon>Craniata</taxon>
        <taxon>Vertebrata</taxon>
        <taxon>Euteleostomi</taxon>
        <taxon>Actinopterygii</taxon>
        <taxon>Neopterygii</taxon>
        <taxon>Teleostei</taxon>
        <taxon>Neoteleostei</taxon>
        <taxon>Acanthomorphata</taxon>
        <taxon>Carangaria</taxon>
        <taxon>Pleuronectiformes</taxon>
        <taxon>Pleuronectoidei</taxon>
        <taxon>Pleuronectidae</taxon>
        <taxon>Pleuronectes</taxon>
    </lineage>
</organism>
<sequence>MFLISSQEVTSAPSYSSHLESFKQKREEGLDEDEAAASTPNQLRVYSAKVMPKEPKRKEKTKVFSGPLVFLQAVGSCQAQVTEALTSQQCNTRKVSIILIITLIIILILIITLIIAAAVRNVRRERICHYESVNVSVLATIKTANK</sequence>
<evidence type="ECO:0000256" key="1">
    <source>
        <dbReference type="SAM" id="MobiDB-lite"/>
    </source>
</evidence>
<evidence type="ECO:0000313" key="3">
    <source>
        <dbReference type="EMBL" id="CAB1451400.1"/>
    </source>
</evidence>
<dbReference type="Proteomes" id="UP001153269">
    <property type="component" value="Unassembled WGS sequence"/>
</dbReference>
<comment type="caution">
    <text evidence="3">The sequence shown here is derived from an EMBL/GenBank/DDBJ whole genome shotgun (WGS) entry which is preliminary data.</text>
</comment>
<keyword evidence="2" id="KW-1133">Transmembrane helix</keyword>
<name>A0A9N7VKJ0_PLEPL</name>
<feature type="region of interest" description="Disordered" evidence="1">
    <location>
        <begin position="1"/>
        <end position="38"/>
    </location>
</feature>
<dbReference type="EMBL" id="CADEAL010004088">
    <property type="protein sequence ID" value="CAB1451400.1"/>
    <property type="molecule type" value="Genomic_DNA"/>
</dbReference>
<proteinExistence type="predicted"/>
<keyword evidence="2" id="KW-0812">Transmembrane</keyword>